<proteinExistence type="predicted"/>
<evidence type="ECO:0000256" key="3">
    <source>
        <dbReference type="ARBA" id="ARBA00022771"/>
    </source>
</evidence>
<comment type="catalytic activity">
    <reaction evidence="1">
        <text>Thiol-dependent hydrolysis of ester, thioester, amide, peptide and isopeptide bonds formed by the C-terminal Gly of ubiquitin (a 76-residue protein attached to proteins as an intracellular targeting signal).</text>
        <dbReference type="EC" id="3.4.19.12"/>
    </reaction>
</comment>
<gene>
    <name evidence="9" type="ORF">MEDL_10746</name>
</gene>
<comment type="caution">
    <text evidence="9">The sequence shown here is derived from an EMBL/GenBank/DDBJ whole genome shotgun (WGS) entry which is preliminary data.</text>
</comment>
<dbReference type="CDD" id="cd02257">
    <property type="entry name" value="Peptidase_C19"/>
    <property type="match status" value="1"/>
</dbReference>
<dbReference type="PROSITE" id="PS50089">
    <property type="entry name" value="ZF_RING_2"/>
    <property type="match status" value="1"/>
</dbReference>
<evidence type="ECO:0000259" key="7">
    <source>
        <dbReference type="PROSITE" id="PS50089"/>
    </source>
</evidence>
<dbReference type="SUPFAM" id="SSF54001">
    <property type="entry name" value="Cysteine proteinases"/>
    <property type="match status" value="1"/>
</dbReference>
<keyword evidence="3 5" id="KW-0479">Metal-binding</keyword>
<dbReference type="InterPro" id="IPR050185">
    <property type="entry name" value="Ub_carboxyl-term_hydrolase"/>
</dbReference>
<sequence>MSASLPSTEEKTEEVRPVQMSIDSPEKMSTEDNNESASNTFKSFLEMEEGPDIMYGPKENPERTNSPIVMYGPMNNASGEDYTSERFSKDLKDSTASAGQCGLYNLGNTCFMNAVNDVFLSFQIQQHLQVSVGYSTASAGQCGLYNLGNTCFMNAGLQSLMATPPVIRYFLQHHSEAVGSHNLAEQFSVFVTKFWSGNFSILYPKDLKTALGHIHGQFKDYRQHDCQEFLALLLDTLNEQTKVGPNTSFFITHNDLNNSQAASAREHHTTVNEQVSVSMETTSNNAKTQSEEDEMFPMPLTQLKVSTDGELLEDLHLNNTSIFKKKMPSIEKFYAKETKTLNTNVLISESPEDSLNFDSSKYAKADNCPVVHNDISVSHVVNEPMVVMDLKRCRVSPKGVKDINIYADMCNKNVNMYCDAYEENEKVKRSKFDTFEKNFQHQAFSKLNCLPESPDETDCLSGKGTKNKKFNEKHHMVTMDSSNQSMANQDVNSEKVNLHLQFKDSNEQRQDMCLGGAAYDAEIDQDTDSVDAIEQDEDEDVDTEQDPSEKQNMEEDFEDGEWDNDKLLRLADKRWLDHIMDNQSVIVKTFHGQYQSSVTCGECSHVSVTFEPFMYLSVPLPRANERQLCVMYLSVDNTPTQYLMTMDKRDRISKVKDILRHMTKTDNNVIMAEVLDHHVARIVDDTTMLRYINSSSRKLYAFEITPYTAMSGSGIEIQVSVTPVTSAANKSDDIFSQVGTFTASNPYSNFGGSSFATGTASKENDNFVESVVSPDDVIENDWGTDSTLQYSWPSEITKISIDSTESEVINGTNDITIGQWSLQEGSTPLIVDEVSDVQWSSVTTLEEDDKQLTTDQNKVSPDLPKDRVVTVDQWKSCSICLEELADSELLVHKTCGATFCHSCLEMSLLHYGQENFLCPVCSCAAVMTEDFTQLADSDKNNEERMLLVDVTFCQTVGEQRNLLGHPRVLYLSSQMFGSHLYECIEQIVPDACQFSLLTTDAQGSRCSRCVYTAKCTGCILPRDGQVSLRPGDTLCVCLDDVLLSVIERMESSADHPSMMDLRPTLPLSIYDCIQAFTESETLDKHNPWFCPRCQQNQCASKSMTVWRYPDVLIIHLKRFVYHEMVSVKVDSEVDFPLEGLCLPRHISGPVTCDLTYDLNSIVCHFGDLNSGHYTCFTKHSLDNTWYYYNDENVTQQSPKKEDFKNAYILMYHRRGANFSMPDLPPYNKTEQD</sequence>
<feature type="region of interest" description="Disordered" evidence="6">
    <location>
        <begin position="536"/>
        <end position="559"/>
    </location>
</feature>
<dbReference type="Proteomes" id="UP000683360">
    <property type="component" value="Unassembled WGS sequence"/>
</dbReference>
<evidence type="ECO:0000256" key="5">
    <source>
        <dbReference type="PROSITE-ProRule" id="PRU00175"/>
    </source>
</evidence>
<dbReference type="OrthoDB" id="2248014at2759"/>
<dbReference type="InterPro" id="IPR001841">
    <property type="entry name" value="Znf_RING"/>
</dbReference>
<dbReference type="PANTHER" id="PTHR21646">
    <property type="entry name" value="UBIQUITIN CARBOXYL-TERMINAL HYDROLASE"/>
    <property type="match status" value="1"/>
</dbReference>
<dbReference type="GO" id="GO:0008270">
    <property type="term" value="F:zinc ion binding"/>
    <property type="evidence" value="ECO:0007669"/>
    <property type="project" value="UniProtKB-KW"/>
</dbReference>
<feature type="domain" description="USP" evidence="8">
    <location>
        <begin position="142"/>
        <end position="1214"/>
    </location>
</feature>
<dbReference type="InterPro" id="IPR038765">
    <property type="entry name" value="Papain-like_cys_pep_sf"/>
</dbReference>
<evidence type="ECO:0000256" key="2">
    <source>
        <dbReference type="ARBA" id="ARBA00012759"/>
    </source>
</evidence>
<accession>A0A8S3QN14</accession>
<reference evidence="9" key="1">
    <citation type="submission" date="2021-03" db="EMBL/GenBank/DDBJ databases">
        <authorList>
            <person name="Bekaert M."/>
        </authorList>
    </citation>
    <scope>NUCLEOTIDE SEQUENCE</scope>
</reference>
<evidence type="ECO:0000313" key="9">
    <source>
        <dbReference type="EMBL" id="CAG2195838.1"/>
    </source>
</evidence>
<dbReference type="InterPro" id="IPR018200">
    <property type="entry name" value="USP_CS"/>
</dbReference>
<feature type="region of interest" description="Disordered" evidence="6">
    <location>
        <begin position="1"/>
        <end position="37"/>
    </location>
</feature>
<dbReference type="InterPro" id="IPR013083">
    <property type="entry name" value="Znf_RING/FYVE/PHD"/>
</dbReference>
<feature type="compositionally biased region" description="Acidic residues" evidence="6">
    <location>
        <begin position="536"/>
        <end position="546"/>
    </location>
</feature>
<dbReference type="Gene3D" id="3.30.40.10">
    <property type="entry name" value="Zinc/RING finger domain, C3HC4 (zinc finger)"/>
    <property type="match status" value="1"/>
</dbReference>
<dbReference type="CDD" id="cd02674">
    <property type="entry name" value="Peptidase_C19R"/>
    <property type="match status" value="1"/>
</dbReference>
<keyword evidence="4" id="KW-0862">Zinc</keyword>
<dbReference type="SMART" id="SM00184">
    <property type="entry name" value="RING"/>
    <property type="match status" value="1"/>
</dbReference>
<dbReference type="GO" id="GO:0004843">
    <property type="term" value="F:cysteine-type deubiquitinase activity"/>
    <property type="evidence" value="ECO:0007669"/>
    <property type="project" value="UniProtKB-EC"/>
</dbReference>
<protein>
    <recommendedName>
        <fullName evidence="2">ubiquitinyl hydrolase 1</fullName>
        <ecNumber evidence="2">3.4.19.12</ecNumber>
    </recommendedName>
</protein>
<dbReference type="EMBL" id="CAJPWZ010000535">
    <property type="protein sequence ID" value="CAG2195838.1"/>
    <property type="molecule type" value="Genomic_DNA"/>
</dbReference>
<dbReference type="AlphaFoldDB" id="A0A8S3QN14"/>
<keyword evidence="10" id="KW-1185">Reference proteome</keyword>
<keyword evidence="3 5" id="KW-0863">Zinc-finger</keyword>
<name>A0A8S3QN14_MYTED</name>
<dbReference type="SUPFAM" id="SSF57850">
    <property type="entry name" value="RING/U-box"/>
    <property type="match status" value="1"/>
</dbReference>
<dbReference type="PANTHER" id="PTHR21646:SF35">
    <property type="match status" value="1"/>
</dbReference>
<dbReference type="InterPro" id="IPR028889">
    <property type="entry name" value="USP"/>
</dbReference>
<dbReference type="EC" id="3.4.19.12" evidence="2"/>
<evidence type="ECO:0000313" key="10">
    <source>
        <dbReference type="Proteomes" id="UP000683360"/>
    </source>
</evidence>
<feature type="domain" description="RING-type" evidence="7">
    <location>
        <begin position="877"/>
        <end position="922"/>
    </location>
</feature>
<dbReference type="PROSITE" id="PS00973">
    <property type="entry name" value="USP_2"/>
    <property type="match status" value="1"/>
</dbReference>
<dbReference type="GO" id="GO:0016579">
    <property type="term" value="P:protein deubiquitination"/>
    <property type="evidence" value="ECO:0007669"/>
    <property type="project" value="InterPro"/>
</dbReference>
<organism evidence="9 10">
    <name type="scientific">Mytilus edulis</name>
    <name type="common">Blue mussel</name>
    <dbReference type="NCBI Taxonomy" id="6550"/>
    <lineage>
        <taxon>Eukaryota</taxon>
        <taxon>Metazoa</taxon>
        <taxon>Spiralia</taxon>
        <taxon>Lophotrochozoa</taxon>
        <taxon>Mollusca</taxon>
        <taxon>Bivalvia</taxon>
        <taxon>Autobranchia</taxon>
        <taxon>Pteriomorphia</taxon>
        <taxon>Mytilida</taxon>
        <taxon>Mytiloidea</taxon>
        <taxon>Mytilidae</taxon>
        <taxon>Mytilinae</taxon>
        <taxon>Mytilus</taxon>
    </lineage>
</organism>
<dbReference type="InterPro" id="IPR001394">
    <property type="entry name" value="Peptidase_C19_UCH"/>
</dbReference>
<evidence type="ECO:0000256" key="1">
    <source>
        <dbReference type="ARBA" id="ARBA00000707"/>
    </source>
</evidence>
<dbReference type="Pfam" id="PF00443">
    <property type="entry name" value="UCH"/>
    <property type="match status" value="1"/>
</dbReference>
<dbReference type="PROSITE" id="PS50235">
    <property type="entry name" value="USP_3"/>
    <property type="match status" value="1"/>
</dbReference>
<evidence type="ECO:0000259" key="8">
    <source>
        <dbReference type="PROSITE" id="PS50235"/>
    </source>
</evidence>
<evidence type="ECO:0000256" key="6">
    <source>
        <dbReference type="SAM" id="MobiDB-lite"/>
    </source>
</evidence>
<dbReference type="Gene3D" id="3.90.70.10">
    <property type="entry name" value="Cysteine proteinases"/>
    <property type="match status" value="4"/>
</dbReference>
<dbReference type="PROSITE" id="PS00972">
    <property type="entry name" value="USP_1"/>
    <property type="match status" value="1"/>
</dbReference>
<evidence type="ECO:0000256" key="4">
    <source>
        <dbReference type="ARBA" id="ARBA00022833"/>
    </source>
</evidence>